<dbReference type="PANTHER" id="PTHR43072">
    <property type="entry name" value="N-ACETYLTRANSFERASE"/>
    <property type="match status" value="1"/>
</dbReference>
<sequence length="163" mass="18029">MVLRQMISDDWPLVSKIYAEGIATGYATFESTVPDFKSWDLAHVNACRIIAESNGTILGWAALSPVSSRCVYGGVAEVSVYIANISRGKGVGKALMLRLIEESEAAGYWTLQSGIFPENEASIKLHKKVGFRYLGKRERVGKTQNGIWKDNLLFEKRSEKVGL</sequence>
<name>A0ABU3A6S3_9FLAO</name>
<dbReference type="RefSeq" id="WP_311349437.1">
    <property type="nucleotide sequence ID" value="NZ_JAVRHR010000001.1"/>
</dbReference>
<keyword evidence="5" id="KW-1185">Reference proteome</keyword>
<dbReference type="Gene3D" id="3.40.630.30">
    <property type="match status" value="1"/>
</dbReference>
<evidence type="ECO:0000256" key="1">
    <source>
        <dbReference type="ARBA" id="ARBA00022679"/>
    </source>
</evidence>
<dbReference type="EC" id="2.3.1.-" evidence="4"/>
<proteinExistence type="predicted"/>
<evidence type="ECO:0000256" key="2">
    <source>
        <dbReference type="ARBA" id="ARBA00023315"/>
    </source>
</evidence>
<feature type="domain" description="N-acetyltransferase" evidence="3">
    <location>
        <begin position="1"/>
        <end position="159"/>
    </location>
</feature>
<dbReference type="PANTHER" id="PTHR43072:SF23">
    <property type="entry name" value="UPF0039 PROTEIN C11D3.02C"/>
    <property type="match status" value="1"/>
</dbReference>
<organism evidence="4 5">
    <name type="scientific">Croceitalea rosinachiae</name>
    <dbReference type="NCBI Taxonomy" id="3075596"/>
    <lineage>
        <taxon>Bacteria</taxon>
        <taxon>Pseudomonadati</taxon>
        <taxon>Bacteroidota</taxon>
        <taxon>Flavobacteriia</taxon>
        <taxon>Flavobacteriales</taxon>
        <taxon>Flavobacteriaceae</taxon>
        <taxon>Croceitalea</taxon>
    </lineage>
</organism>
<dbReference type="PROSITE" id="PS51186">
    <property type="entry name" value="GNAT"/>
    <property type="match status" value="1"/>
</dbReference>
<dbReference type="Pfam" id="PF00583">
    <property type="entry name" value="Acetyltransf_1"/>
    <property type="match status" value="1"/>
</dbReference>
<keyword evidence="2 4" id="KW-0012">Acyltransferase</keyword>
<gene>
    <name evidence="4" type="ORF">RM706_02465</name>
</gene>
<dbReference type="CDD" id="cd04301">
    <property type="entry name" value="NAT_SF"/>
    <property type="match status" value="1"/>
</dbReference>
<reference evidence="4 5" key="1">
    <citation type="submission" date="2023-09" db="EMBL/GenBank/DDBJ databases">
        <authorList>
            <person name="Rey-Velasco X."/>
        </authorList>
    </citation>
    <scope>NUCLEOTIDE SEQUENCE [LARGE SCALE GENOMIC DNA]</scope>
    <source>
        <strain evidence="4 5">F388</strain>
    </source>
</reference>
<evidence type="ECO:0000259" key="3">
    <source>
        <dbReference type="PROSITE" id="PS51186"/>
    </source>
</evidence>
<dbReference type="Proteomes" id="UP001255246">
    <property type="component" value="Unassembled WGS sequence"/>
</dbReference>
<evidence type="ECO:0000313" key="5">
    <source>
        <dbReference type="Proteomes" id="UP001255246"/>
    </source>
</evidence>
<accession>A0ABU3A6S3</accession>
<keyword evidence="1 4" id="KW-0808">Transferase</keyword>
<comment type="caution">
    <text evidence="4">The sequence shown here is derived from an EMBL/GenBank/DDBJ whole genome shotgun (WGS) entry which is preliminary data.</text>
</comment>
<dbReference type="SUPFAM" id="SSF55729">
    <property type="entry name" value="Acyl-CoA N-acyltransferases (Nat)"/>
    <property type="match status" value="1"/>
</dbReference>
<protein>
    <submittedName>
        <fullName evidence="4">GNAT family N-acetyltransferase</fullName>
        <ecNumber evidence="4">2.3.1.-</ecNumber>
    </submittedName>
</protein>
<dbReference type="InterPro" id="IPR000182">
    <property type="entry name" value="GNAT_dom"/>
</dbReference>
<evidence type="ECO:0000313" key="4">
    <source>
        <dbReference type="EMBL" id="MDT0605871.1"/>
    </source>
</evidence>
<dbReference type="InterPro" id="IPR016181">
    <property type="entry name" value="Acyl_CoA_acyltransferase"/>
</dbReference>
<dbReference type="GO" id="GO:0016746">
    <property type="term" value="F:acyltransferase activity"/>
    <property type="evidence" value="ECO:0007669"/>
    <property type="project" value="UniProtKB-KW"/>
</dbReference>
<dbReference type="EMBL" id="JAVRHR010000001">
    <property type="protein sequence ID" value="MDT0605871.1"/>
    <property type="molecule type" value="Genomic_DNA"/>
</dbReference>